<dbReference type="PIRSF" id="PIRSF016578">
    <property type="entry name" value="HsaA"/>
    <property type="match status" value="1"/>
</dbReference>
<dbReference type="InterPro" id="IPR046373">
    <property type="entry name" value="Acyl-CoA_Oxase/DH_mid-dom_sf"/>
</dbReference>
<feature type="domain" description="Acyl-CoA oxidase/dehydrogenase middle" evidence="7">
    <location>
        <begin position="117"/>
        <end position="213"/>
    </location>
</feature>
<reference evidence="10" key="1">
    <citation type="journal article" date="2019" name="Int. J. Syst. Evol. Microbiol.">
        <title>The Global Catalogue of Microorganisms (GCM) 10K type strain sequencing project: providing services to taxonomists for standard genome sequencing and annotation.</title>
        <authorList>
            <consortium name="The Broad Institute Genomics Platform"/>
            <consortium name="The Broad Institute Genome Sequencing Center for Infectious Disease"/>
            <person name="Wu L."/>
            <person name="Ma J."/>
        </authorList>
    </citation>
    <scope>NUCLEOTIDE SEQUENCE [LARGE SCALE GENOMIC DNA]</scope>
    <source>
        <strain evidence="10">JCM 17906</strain>
    </source>
</reference>
<dbReference type="Gene3D" id="1.20.140.10">
    <property type="entry name" value="Butyryl-CoA Dehydrogenase, subunit A, domain 3"/>
    <property type="match status" value="1"/>
</dbReference>
<keyword evidence="4 5" id="KW-0274">FAD</keyword>
<keyword evidence="3 5" id="KW-0285">Flavoprotein</keyword>
<evidence type="ECO:0000256" key="4">
    <source>
        <dbReference type="ARBA" id="ARBA00022827"/>
    </source>
</evidence>
<comment type="similarity">
    <text evidence="2 5">Belongs to the acyl-CoA dehydrogenase family.</text>
</comment>
<keyword evidence="5" id="KW-0560">Oxidoreductase</keyword>
<dbReference type="RefSeq" id="WP_345419266.1">
    <property type="nucleotide sequence ID" value="NZ_BAABGT010000040.1"/>
</dbReference>
<dbReference type="Pfam" id="PF02770">
    <property type="entry name" value="Acyl-CoA_dh_M"/>
    <property type="match status" value="1"/>
</dbReference>
<comment type="cofactor">
    <cofactor evidence="1 5">
        <name>FAD</name>
        <dbReference type="ChEBI" id="CHEBI:57692"/>
    </cofactor>
</comment>
<dbReference type="InterPro" id="IPR013786">
    <property type="entry name" value="AcylCoA_DH/ox_N"/>
</dbReference>
<evidence type="ECO:0000256" key="2">
    <source>
        <dbReference type="ARBA" id="ARBA00009347"/>
    </source>
</evidence>
<comment type="caution">
    <text evidence="9">The sequence shown here is derived from an EMBL/GenBank/DDBJ whole genome shotgun (WGS) entry which is preliminary data.</text>
</comment>
<sequence>MPQFTEEQQALREVAREVARERIEPMARKLDERVVDPEELVALYRELGWMSLTVPEEYGGAGAGTTEWCIVAEEVAAVSMSAAHLLGHNGMNTMVALLGTDEQKARFFPRLDESFACFMASEPEAGSDVSSVRTVAVREGDEYVLDGRKQWVGHGGHAEIYTVVAKVDEGSGKQAIGLFFVDGRESPGMRAEREEDLMGLNGVSVAEVAVDGVRIPVTNRLGGRNGTQEFIAFMNAARPTSAAQAVGMANAAMEYAVRYTHERHQFGQPVYRFQAVSHMLAQMATDIEAARELTYAAAAEIDRGGPRGGELVSMAKAFATDMAMRVTTDAVQCLGASGYSREHPLERMMRDAKIGQIYEGTNQIQRETIAKLLSRRLVG</sequence>
<name>A0ABP8RUL3_9PSEU</name>
<gene>
    <name evidence="9" type="ORF">GCM10023175_35310</name>
</gene>
<evidence type="ECO:0000256" key="1">
    <source>
        <dbReference type="ARBA" id="ARBA00001974"/>
    </source>
</evidence>
<proteinExistence type="inferred from homology"/>
<dbReference type="PANTHER" id="PTHR43884:SF12">
    <property type="entry name" value="ISOVALERYL-COA DEHYDROGENASE, MITOCHONDRIAL-RELATED"/>
    <property type="match status" value="1"/>
</dbReference>
<dbReference type="SUPFAM" id="SSF56645">
    <property type="entry name" value="Acyl-CoA dehydrogenase NM domain-like"/>
    <property type="match status" value="1"/>
</dbReference>
<dbReference type="Proteomes" id="UP001501598">
    <property type="component" value="Unassembled WGS sequence"/>
</dbReference>
<feature type="domain" description="Acyl-CoA dehydrogenase/oxidase C-terminal" evidence="6">
    <location>
        <begin position="226"/>
        <end position="371"/>
    </location>
</feature>
<evidence type="ECO:0000259" key="6">
    <source>
        <dbReference type="Pfam" id="PF00441"/>
    </source>
</evidence>
<evidence type="ECO:0000313" key="9">
    <source>
        <dbReference type="EMBL" id="GAA4548620.1"/>
    </source>
</evidence>
<dbReference type="Gene3D" id="2.40.110.10">
    <property type="entry name" value="Butyryl-CoA Dehydrogenase, subunit A, domain 2"/>
    <property type="match status" value="1"/>
</dbReference>
<dbReference type="Pfam" id="PF02771">
    <property type="entry name" value="Acyl-CoA_dh_N"/>
    <property type="match status" value="1"/>
</dbReference>
<accession>A0ABP8RUL3</accession>
<feature type="domain" description="Acyl-CoA dehydrogenase/oxidase N-terminal" evidence="8">
    <location>
        <begin position="5"/>
        <end position="111"/>
    </location>
</feature>
<keyword evidence="10" id="KW-1185">Reference proteome</keyword>
<organism evidence="9 10">
    <name type="scientific">Pseudonocardia xishanensis</name>
    <dbReference type="NCBI Taxonomy" id="630995"/>
    <lineage>
        <taxon>Bacteria</taxon>
        <taxon>Bacillati</taxon>
        <taxon>Actinomycetota</taxon>
        <taxon>Actinomycetes</taxon>
        <taxon>Pseudonocardiales</taxon>
        <taxon>Pseudonocardiaceae</taxon>
        <taxon>Pseudonocardia</taxon>
    </lineage>
</organism>
<dbReference type="EMBL" id="BAABGT010000040">
    <property type="protein sequence ID" value="GAA4548620.1"/>
    <property type="molecule type" value="Genomic_DNA"/>
</dbReference>
<dbReference type="SUPFAM" id="SSF47203">
    <property type="entry name" value="Acyl-CoA dehydrogenase C-terminal domain-like"/>
    <property type="match status" value="1"/>
</dbReference>
<evidence type="ECO:0000259" key="7">
    <source>
        <dbReference type="Pfam" id="PF02770"/>
    </source>
</evidence>
<dbReference type="PANTHER" id="PTHR43884">
    <property type="entry name" value="ACYL-COA DEHYDROGENASE"/>
    <property type="match status" value="1"/>
</dbReference>
<dbReference type="InterPro" id="IPR006091">
    <property type="entry name" value="Acyl-CoA_Oxase/DH_mid-dom"/>
</dbReference>
<evidence type="ECO:0000313" key="10">
    <source>
        <dbReference type="Proteomes" id="UP001501598"/>
    </source>
</evidence>
<dbReference type="Pfam" id="PF00441">
    <property type="entry name" value="Acyl-CoA_dh_1"/>
    <property type="match status" value="1"/>
</dbReference>
<evidence type="ECO:0000256" key="5">
    <source>
        <dbReference type="RuleBase" id="RU362125"/>
    </source>
</evidence>
<dbReference type="InterPro" id="IPR009100">
    <property type="entry name" value="AcylCoA_DH/oxidase_NM_dom_sf"/>
</dbReference>
<dbReference type="InterPro" id="IPR009075">
    <property type="entry name" value="AcylCo_DH/oxidase_C"/>
</dbReference>
<protein>
    <submittedName>
        <fullName evidence="9">Acyl-CoA dehydrogenase family protein</fullName>
    </submittedName>
</protein>
<evidence type="ECO:0000256" key="3">
    <source>
        <dbReference type="ARBA" id="ARBA00022630"/>
    </source>
</evidence>
<dbReference type="InterPro" id="IPR037069">
    <property type="entry name" value="AcylCoA_DH/ox_N_sf"/>
</dbReference>
<evidence type="ECO:0000259" key="8">
    <source>
        <dbReference type="Pfam" id="PF02771"/>
    </source>
</evidence>
<dbReference type="InterPro" id="IPR036250">
    <property type="entry name" value="AcylCo_DH-like_C"/>
</dbReference>
<dbReference type="Gene3D" id="1.10.540.10">
    <property type="entry name" value="Acyl-CoA dehydrogenase/oxidase, N-terminal domain"/>
    <property type="match status" value="1"/>
</dbReference>